<accession>A0A916NJW0</accession>
<dbReference type="Pfam" id="PF03646">
    <property type="entry name" value="FlaG"/>
    <property type="match status" value="1"/>
</dbReference>
<evidence type="ECO:0000313" key="2">
    <source>
        <dbReference type="Proteomes" id="UP000693672"/>
    </source>
</evidence>
<sequence>MSPSMSIGSSNTSSADRYIVSDLKSAADSVPGSTINTVKQLKLEEMRGKGISIGEEQLIKMIERANKALEGKSTSFEFSIHEKTKSIMVKVLDKETGSVLREIPSEKILDMVAKMCEMTGLILDEKR</sequence>
<reference evidence="1" key="1">
    <citation type="submission" date="2021-06" db="EMBL/GenBank/DDBJ databases">
        <authorList>
            <person name="Criscuolo A."/>
        </authorList>
    </citation>
    <scope>NUCLEOTIDE SEQUENCE</scope>
    <source>
        <strain evidence="1">CIP111600</strain>
    </source>
</reference>
<keyword evidence="2" id="KW-1185">Reference proteome</keyword>
<evidence type="ECO:0008006" key="3">
    <source>
        <dbReference type="Google" id="ProtNLM"/>
    </source>
</evidence>
<gene>
    <name evidence="1" type="ORF">PAESOLCIP111_03512</name>
</gene>
<dbReference type="EMBL" id="CAJVAS010000015">
    <property type="protein sequence ID" value="CAG7633907.1"/>
    <property type="molecule type" value="Genomic_DNA"/>
</dbReference>
<dbReference type="Proteomes" id="UP000693672">
    <property type="component" value="Unassembled WGS sequence"/>
</dbReference>
<dbReference type="AlphaFoldDB" id="A0A916NJW0"/>
<protein>
    <recommendedName>
        <fullName evidence="3">Flagellar protein FlaG</fullName>
    </recommendedName>
</protein>
<dbReference type="InterPro" id="IPR005186">
    <property type="entry name" value="FlaG"/>
</dbReference>
<organism evidence="1 2">
    <name type="scientific">Paenibacillus solanacearum</name>
    <dbReference type="NCBI Taxonomy" id="2048548"/>
    <lineage>
        <taxon>Bacteria</taxon>
        <taxon>Bacillati</taxon>
        <taxon>Bacillota</taxon>
        <taxon>Bacilli</taxon>
        <taxon>Bacillales</taxon>
        <taxon>Paenibacillaceae</taxon>
        <taxon>Paenibacillus</taxon>
    </lineage>
</organism>
<dbReference type="RefSeq" id="WP_218093259.1">
    <property type="nucleotide sequence ID" value="NZ_CAJVAS010000015.1"/>
</dbReference>
<proteinExistence type="predicted"/>
<dbReference type="PANTHER" id="PTHR37166:SF1">
    <property type="entry name" value="PROTEIN FLAG"/>
    <property type="match status" value="1"/>
</dbReference>
<evidence type="ECO:0000313" key="1">
    <source>
        <dbReference type="EMBL" id="CAG7633907.1"/>
    </source>
</evidence>
<name>A0A916NJW0_9BACL</name>
<dbReference type="PANTHER" id="PTHR37166">
    <property type="entry name" value="PROTEIN FLAG"/>
    <property type="match status" value="1"/>
</dbReference>
<comment type="caution">
    <text evidence="1">The sequence shown here is derived from an EMBL/GenBank/DDBJ whole genome shotgun (WGS) entry which is preliminary data.</text>
</comment>